<dbReference type="GO" id="GO:0046872">
    <property type="term" value="F:metal ion binding"/>
    <property type="evidence" value="ECO:0007669"/>
    <property type="project" value="InterPro"/>
</dbReference>
<feature type="region of interest" description="Disordered" evidence="2">
    <location>
        <begin position="345"/>
        <end position="380"/>
    </location>
</feature>
<dbReference type="Pfam" id="PF02862">
    <property type="entry name" value="DDHD"/>
    <property type="match status" value="1"/>
</dbReference>
<dbReference type="PANTHER" id="PTHR23509:SF7">
    <property type="entry name" value="PHOSPHOLIPASE DDHD2"/>
    <property type="match status" value="1"/>
</dbReference>
<evidence type="ECO:0000313" key="6">
    <source>
        <dbReference type="Proteomes" id="UP000580681"/>
    </source>
</evidence>
<evidence type="ECO:0000313" key="5">
    <source>
        <dbReference type="EMBL" id="NWR25439.1"/>
    </source>
</evidence>
<accession>A0A7K4VSG7</accession>
<dbReference type="GO" id="GO:0004806">
    <property type="term" value="F:triacylglycerol lipase activity"/>
    <property type="evidence" value="ECO:0007669"/>
    <property type="project" value="TreeGrafter"/>
</dbReference>
<feature type="compositionally biased region" description="Basic and acidic residues" evidence="2">
    <location>
        <begin position="356"/>
        <end position="376"/>
    </location>
</feature>
<reference evidence="5 6" key="1">
    <citation type="submission" date="2019-09" db="EMBL/GenBank/DDBJ databases">
        <title>Bird 10,000 Genomes (B10K) Project - Family phase.</title>
        <authorList>
            <person name="Zhang G."/>
        </authorList>
    </citation>
    <scope>NUCLEOTIDE SEQUENCE [LARGE SCALE GENOMIC DNA]</scope>
    <source>
        <strain evidence="5">B10K-DU-015-11</strain>
        <tissue evidence="5">Mixed tissue sample</tissue>
    </source>
</reference>
<dbReference type="Pfam" id="PF00536">
    <property type="entry name" value="SAM_1"/>
    <property type="match status" value="1"/>
</dbReference>
<feature type="transmembrane region" description="Helical" evidence="3">
    <location>
        <begin position="80"/>
        <end position="104"/>
    </location>
</feature>
<name>A0A7K4VSG7_9EMBE</name>
<dbReference type="EMBL" id="VYZJ01003169">
    <property type="protein sequence ID" value="NWR25439.1"/>
    <property type="molecule type" value="Genomic_DNA"/>
</dbReference>
<evidence type="ECO:0000256" key="3">
    <source>
        <dbReference type="SAM" id="Phobius"/>
    </source>
</evidence>
<comment type="similarity">
    <text evidence="1">Belongs to the PA-PLA1 family.</text>
</comment>
<gene>
    <name evidence="5" type="primary">Ddhd2</name>
    <name evidence="5" type="ORF">EMBFUC_R12883</name>
</gene>
<dbReference type="InterPro" id="IPR013761">
    <property type="entry name" value="SAM/pointed_sf"/>
</dbReference>
<keyword evidence="3" id="KW-0812">Transmembrane</keyword>
<dbReference type="InterPro" id="IPR001660">
    <property type="entry name" value="SAM"/>
</dbReference>
<organism evidence="5 6">
    <name type="scientific">Emberiza fucata</name>
    <dbReference type="NCBI Taxonomy" id="337179"/>
    <lineage>
        <taxon>Eukaryota</taxon>
        <taxon>Metazoa</taxon>
        <taxon>Chordata</taxon>
        <taxon>Craniata</taxon>
        <taxon>Vertebrata</taxon>
        <taxon>Euteleostomi</taxon>
        <taxon>Archelosauria</taxon>
        <taxon>Archosauria</taxon>
        <taxon>Dinosauria</taxon>
        <taxon>Saurischia</taxon>
        <taxon>Theropoda</taxon>
        <taxon>Coelurosauria</taxon>
        <taxon>Aves</taxon>
        <taxon>Neognathae</taxon>
        <taxon>Neoaves</taxon>
        <taxon>Telluraves</taxon>
        <taxon>Australaves</taxon>
        <taxon>Passeriformes</taxon>
        <taxon>Passeroidea</taxon>
        <taxon>Fringillidae</taxon>
        <taxon>Emberizinae</taxon>
        <taxon>Emberizini</taxon>
        <taxon>Emberiza</taxon>
    </lineage>
</organism>
<feature type="non-terminal residue" evidence="5">
    <location>
        <position position="445"/>
    </location>
</feature>
<dbReference type="SUPFAM" id="SSF47769">
    <property type="entry name" value="SAM/Pointed domain"/>
    <property type="match status" value="1"/>
</dbReference>
<sequence>VNDFRNVSLSMLQSHFRKAQEQQQVGRVEFLPVNWHSSLHSTGVDVALPAAILQLPSASSQQRLLPSLAALRRDRRNNQIWQPTGLSASLTTFFPLCCFIFGFVSVHRANRSLILFDLLTNQKADPEEKEHCVQGSRTTSSTGGIEEVKEILKKLELSEYCDVFEKEKMDRQALFLCTENNLKEMGIPLGPRMKILHYISSEPGMKVCFPHANLNIPLSQVSANYPQLNYKPSIFFAFGSPIGMFLTVRGVKRIDPNYSLPTCKGFFNIFHPFDPVAYRIEPMIVPELEFEPMLLPHHKGRKRMHLELKEGLTRMSVDLKNNLLGSLRVAWQSFTRSPVLALEAGSSEAEAEAETGTEKQPDTKAEEPPAAVKEETPPINVGRLNGGNRIDYVLQEKPIESFNEYLFALQGHLCYWESEDTVLLVLKEIYQTQGITLDQPLPGSQ</sequence>
<dbReference type="SMART" id="SM00454">
    <property type="entry name" value="SAM"/>
    <property type="match status" value="1"/>
</dbReference>
<keyword evidence="3" id="KW-0472">Membrane</keyword>
<evidence type="ECO:0000256" key="2">
    <source>
        <dbReference type="SAM" id="MobiDB-lite"/>
    </source>
</evidence>
<keyword evidence="3" id="KW-1133">Transmembrane helix</keyword>
<evidence type="ECO:0000256" key="1">
    <source>
        <dbReference type="ARBA" id="ARBA00038464"/>
    </source>
</evidence>
<dbReference type="GO" id="GO:0030134">
    <property type="term" value="C:COPII-coated ER to Golgi transport vesicle"/>
    <property type="evidence" value="ECO:0007669"/>
    <property type="project" value="TreeGrafter"/>
</dbReference>
<evidence type="ECO:0000259" key="4">
    <source>
        <dbReference type="PROSITE" id="PS51043"/>
    </source>
</evidence>
<dbReference type="InterPro" id="IPR058055">
    <property type="entry name" value="PA-PLA1"/>
</dbReference>
<protein>
    <submittedName>
        <fullName evidence="5">DDHD2 Phospholipase</fullName>
    </submittedName>
</protein>
<dbReference type="PANTHER" id="PTHR23509">
    <property type="entry name" value="PA-PL1 PHOSPHOLIPASE FAMILY"/>
    <property type="match status" value="1"/>
</dbReference>
<feature type="domain" description="DDHD" evidence="4">
    <location>
        <begin position="228"/>
        <end position="431"/>
    </location>
</feature>
<dbReference type="SMART" id="SM01127">
    <property type="entry name" value="DDHD"/>
    <property type="match status" value="1"/>
</dbReference>
<proteinExistence type="inferred from homology"/>
<dbReference type="InterPro" id="IPR004177">
    <property type="entry name" value="DDHD_dom"/>
</dbReference>
<dbReference type="GO" id="GO:0004620">
    <property type="term" value="F:phospholipase activity"/>
    <property type="evidence" value="ECO:0007669"/>
    <property type="project" value="TreeGrafter"/>
</dbReference>
<dbReference type="PROSITE" id="PS51043">
    <property type="entry name" value="DDHD"/>
    <property type="match status" value="1"/>
</dbReference>
<dbReference type="Proteomes" id="UP000580681">
    <property type="component" value="Unassembled WGS sequence"/>
</dbReference>
<dbReference type="Gene3D" id="1.10.150.50">
    <property type="entry name" value="Transcription Factor, Ets-1"/>
    <property type="match status" value="1"/>
</dbReference>
<keyword evidence="6" id="KW-1185">Reference proteome</keyword>
<feature type="non-terminal residue" evidence="5">
    <location>
        <position position="1"/>
    </location>
</feature>
<comment type="caution">
    <text evidence="5">The sequence shown here is derived from an EMBL/GenBank/DDBJ whole genome shotgun (WGS) entry which is preliminary data.</text>
</comment>
<dbReference type="AlphaFoldDB" id="A0A7K4VSG7"/>